<protein>
    <submittedName>
        <fullName evidence="1">DUF6503 family protein</fullName>
    </submittedName>
</protein>
<dbReference type="Pfam" id="PF20113">
    <property type="entry name" value="DUF6503"/>
    <property type="match status" value="1"/>
</dbReference>
<evidence type="ECO:0000313" key="2">
    <source>
        <dbReference type="Proteomes" id="UP001139409"/>
    </source>
</evidence>
<evidence type="ECO:0000313" key="1">
    <source>
        <dbReference type="EMBL" id="MCA6078725.1"/>
    </source>
</evidence>
<organism evidence="1 2">
    <name type="scientific">Fulvivirga sedimenti</name>
    <dbReference type="NCBI Taxonomy" id="2879465"/>
    <lineage>
        <taxon>Bacteria</taxon>
        <taxon>Pseudomonadati</taxon>
        <taxon>Bacteroidota</taxon>
        <taxon>Cytophagia</taxon>
        <taxon>Cytophagales</taxon>
        <taxon>Fulvivirgaceae</taxon>
        <taxon>Fulvivirga</taxon>
    </lineage>
</organism>
<reference evidence="1" key="1">
    <citation type="submission" date="2021-09" db="EMBL/GenBank/DDBJ databases">
        <title>Fulvivirga sp. isolated from coastal sediment.</title>
        <authorList>
            <person name="Yu H."/>
        </authorList>
    </citation>
    <scope>NUCLEOTIDE SEQUENCE</scope>
    <source>
        <strain evidence="1">1062</strain>
    </source>
</reference>
<keyword evidence="2" id="KW-1185">Reference proteome</keyword>
<dbReference type="Proteomes" id="UP001139409">
    <property type="component" value="Unassembled WGS sequence"/>
</dbReference>
<dbReference type="RefSeq" id="WP_225699586.1">
    <property type="nucleotide sequence ID" value="NZ_JAIXNE010000007.1"/>
</dbReference>
<dbReference type="EMBL" id="JAIXNE010000007">
    <property type="protein sequence ID" value="MCA6078725.1"/>
    <property type="molecule type" value="Genomic_DNA"/>
</dbReference>
<comment type="caution">
    <text evidence="1">The sequence shown here is derived from an EMBL/GenBank/DDBJ whole genome shotgun (WGS) entry which is preliminary data.</text>
</comment>
<dbReference type="AlphaFoldDB" id="A0A9X1KZV7"/>
<proteinExistence type="predicted"/>
<sequence>MRFISSIFLLASLGWLVPEAELSERTRHTINQSRSFHDPTGKWDNALLNFHIEEPRVANPTRFSEIFLNVADGTFSLVRNREDHLTTYSMDANGKPMVLLDGSEQFDEELRARYRLYPDRVAGYRDFYRVMYGLPMSLDLSRIRNLGDVAAGTFQGNRALVFTIEWKKPLIKPVWKVFLDPDTHSVMGVELIEPDNADAGERIVFQGLVEYQGIRIPHMRHWYSLKNNSYLGSDIIITNEEF</sequence>
<dbReference type="InterPro" id="IPR045444">
    <property type="entry name" value="DUF6503"/>
</dbReference>
<gene>
    <name evidence="1" type="ORF">LDX50_27875</name>
</gene>
<name>A0A9X1KZV7_9BACT</name>
<accession>A0A9X1KZV7</accession>